<dbReference type="EMBL" id="SPIA01000001">
    <property type="protein sequence ID" value="TFH68975.1"/>
    <property type="molecule type" value="Genomic_DNA"/>
</dbReference>
<sequence>MQTVVYTALIGGYEQLNEQPMAKQSSLRFVCFSDDATLQSDSWEIVHVEPYLPEDLSRSQRYLKLLPHRHFSDYQRSLYIDNTVVLKKPPEEIIADHHQGPFTNFEHSYRSELIEEFIKVLQYGIDDPGRVYEQLNQLQTFSPQLLSAKVFWGGFMIRDHHQPQMVALAEQWWAQVLRYSRRDQLSLPRAMDASGVVANALKLSNKDSDFHQWPVAIARKRSAEQFSAHRNLKPQSLQIAELSAELERSRKALNNLPKTVFYRLRDKLLLRGK</sequence>
<protein>
    <submittedName>
        <fullName evidence="2">DUF616 domain-containing protein</fullName>
    </submittedName>
</protein>
<organism evidence="2 3">
    <name type="scientific">Gammaproteobacteria bacterium LSUCC0057</name>
    <dbReference type="NCBI Taxonomy" id="2559237"/>
    <lineage>
        <taxon>Bacteria</taxon>
        <taxon>Pseudomonadati</taxon>
        <taxon>Pseudomonadota</taxon>
        <taxon>Gammaproteobacteria</taxon>
        <taxon>Cellvibrionales</taxon>
        <taxon>Porticoccaceae</taxon>
        <taxon>SAR92 clade</taxon>
    </lineage>
</organism>
<dbReference type="Proteomes" id="UP000298133">
    <property type="component" value="Unassembled WGS sequence"/>
</dbReference>
<evidence type="ECO:0000259" key="1">
    <source>
        <dbReference type="Pfam" id="PF04765"/>
    </source>
</evidence>
<dbReference type="Pfam" id="PF04765">
    <property type="entry name" value="TOD1_MUCI70"/>
    <property type="match status" value="1"/>
</dbReference>
<name>A0A4Y8UJI7_9GAMM</name>
<feature type="domain" description="TOD1/MUCI70 glycosyltransferase-like" evidence="1">
    <location>
        <begin position="41"/>
        <end position="191"/>
    </location>
</feature>
<dbReference type="SUPFAM" id="SSF53448">
    <property type="entry name" value="Nucleotide-diphospho-sugar transferases"/>
    <property type="match status" value="1"/>
</dbReference>
<proteinExistence type="predicted"/>
<evidence type="ECO:0000313" key="2">
    <source>
        <dbReference type="EMBL" id="TFH68975.1"/>
    </source>
</evidence>
<dbReference type="InterPro" id="IPR048354">
    <property type="entry name" value="TOD1_MUCI70_glycTrfase_dom"/>
</dbReference>
<dbReference type="AlphaFoldDB" id="A0A4Y8UJI7"/>
<dbReference type="OrthoDB" id="9179784at2"/>
<evidence type="ECO:0000313" key="3">
    <source>
        <dbReference type="Proteomes" id="UP000298133"/>
    </source>
</evidence>
<comment type="caution">
    <text evidence="2">The sequence shown here is derived from an EMBL/GenBank/DDBJ whole genome shotgun (WGS) entry which is preliminary data.</text>
</comment>
<keyword evidence="3" id="KW-1185">Reference proteome</keyword>
<reference evidence="2 3" key="1">
    <citation type="submission" date="2019-03" db="EMBL/GenBank/DDBJ databases">
        <title>Draft genome of Gammaproteobacteria bacterium LSUCC0057, a member of the SAR92 clade.</title>
        <authorList>
            <person name="Lanclos V.C."/>
            <person name="Doiron C."/>
            <person name="Henson M.W."/>
            <person name="Thrash J.C."/>
        </authorList>
    </citation>
    <scope>NUCLEOTIDE SEQUENCE [LARGE SCALE GENOMIC DNA]</scope>
    <source>
        <strain evidence="2 3">LSUCC0057</strain>
    </source>
</reference>
<accession>A0A4Y8UJI7</accession>
<dbReference type="InterPro" id="IPR029044">
    <property type="entry name" value="Nucleotide-diphossugar_trans"/>
</dbReference>
<gene>
    <name evidence="2" type="ORF">E3W66_03250</name>
</gene>